<dbReference type="PATRIC" id="fig|279113.9.peg.2799"/>
<keyword evidence="1" id="KW-0805">Transcription regulation</keyword>
<dbReference type="STRING" id="279113.CPter91_2834"/>
<evidence type="ECO:0000313" key="6">
    <source>
        <dbReference type="Proteomes" id="UP000074561"/>
    </source>
</evidence>
<reference evidence="5 6" key="1">
    <citation type="submission" date="2015-11" db="EMBL/GenBank/DDBJ databases">
        <title>Exploring the genomic traits of fungus-feeding bacterial genus Collimonas.</title>
        <authorList>
            <person name="Song C."/>
            <person name="Schmidt R."/>
            <person name="de Jager V."/>
            <person name="Krzyzanowska D."/>
            <person name="Jongedijk E."/>
            <person name="Cankar K."/>
            <person name="Beekwilder J."/>
            <person name="van Veen A."/>
            <person name="de Boer W."/>
            <person name="van Veen J.A."/>
            <person name="Garbeva P."/>
        </authorList>
    </citation>
    <scope>NUCLEOTIDE SEQUENCE [LARGE SCALE GENOMIC DNA]</scope>
    <source>
        <strain evidence="5 6">Ter91</strain>
    </source>
</reference>
<dbReference type="PROSITE" id="PS01124">
    <property type="entry name" value="HTH_ARAC_FAMILY_2"/>
    <property type="match status" value="1"/>
</dbReference>
<dbReference type="Gene3D" id="1.10.10.60">
    <property type="entry name" value="Homeodomain-like"/>
    <property type="match status" value="1"/>
</dbReference>
<evidence type="ECO:0000256" key="3">
    <source>
        <dbReference type="ARBA" id="ARBA00023163"/>
    </source>
</evidence>
<dbReference type="GO" id="GO:0000976">
    <property type="term" value="F:transcription cis-regulatory region binding"/>
    <property type="evidence" value="ECO:0007669"/>
    <property type="project" value="TreeGrafter"/>
</dbReference>
<dbReference type="PANTHER" id="PTHR47894:SF4">
    <property type="entry name" value="HTH-TYPE TRANSCRIPTIONAL REGULATOR GADX"/>
    <property type="match status" value="1"/>
</dbReference>
<name>A0A127Q516_9BURK</name>
<dbReference type="GO" id="GO:0003700">
    <property type="term" value="F:DNA-binding transcription factor activity"/>
    <property type="evidence" value="ECO:0007669"/>
    <property type="project" value="InterPro"/>
</dbReference>
<evidence type="ECO:0000259" key="4">
    <source>
        <dbReference type="PROSITE" id="PS01124"/>
    </source>
</evidence>
<dbReference type="AlphaFoldDB" id="A0A127Q516"/>
<dbReference type="KEGG" id="cpra:CPter91_2834"/>
<evidence type="ECO:0000313" key="5">
    <source>
        <dbReference type="EMBL" id="AMP05180.1"/>
    </source>
</evidence>
<evidence type="ECO:0000256" key="2">
    <source>
        <dbReference type="ARBA" id="ARBA00023125"/>
    </source>
</evidence>
<dbReference type="GO" id="GO:0005829">
    <property type="term" value="C:cytosol"/>
    <property type="evidence" value="ECO:0007669"/>
    <property type="project" value="TreeGrafter"/>
</dbReference>
<gene>
    <name evidence="5" type="ORF">CPter91_2834</name>
</gene>
<keyword evidence="3" id="KW-0804">Transcription</keyword>
<dbReference type="SMART" id="SM00342">
    <property type="entry name" value="HTH_ARAC"/>
    <property type="match status" value="1"/>
</dbReference>
<evidence type="ECO:0000256" key="1">
    <source>
        <dbReference type="ARBA" id="ARBA00023015"/>
    </source>
</evidence>
<organism evidence="5 6">
    <name type="scientific">Collimonas pratensis</name>
    <dbReference type="NCBI Taxonomy" id="279113"/>
    <lineage>
        <taxon>Bacteria</taxon>
        <taxon>Pseudomonadati</taxon>
        <taxon>Pseudomonadota</taxon>
        <taxon>Betaproteobacteria</taxon>
        <taxon>Burkholderiales</taxon>
        <taxon>Oxalobacteraceae</taxon>
        <taxon>Collimonas</taxon>
    </lineage>
</organism>
<dbReference type="PANTHER" id="PTHR47894">
    <property type="entry name" value="HTH-TYPE TRANSCRIPTIONAL REGULATOR GADX"/>
    <property type="match status" value="1"/>
</dbReference>
<dbReference type="Pfam" id="PF12833">
    <property type="entry name" value="HTH_18"/>
    <property type="match status" value="1"/>
</dbReference>
<dbReference type="EMBL" id="CP013234">
    <property type="protein sequence ID" value="AMP05180.1"/>
    <property type="molecule type" value="Genomic_DNA"/>
</dbReference>
<dbReference type="Proteomes" id="UP000074561">
    <property type="component" value="Chromosome"/>
</dbReference>
<accession>A0A127Q516</accession>
<sequence length="85" mass="9691">MQRQLSESREIFSDLVNHARRDLAVRYMENPNFSLGRVAVLLGYSMPSSFTRWFKAEFGESPAIWRKAHMKQQHHNTAGSGGGLP</sequence>
<dbReference type="InterPro" id="IPR018060">
    <property type="entry name" value="HTH_AraC"/>
</dbReference>
<protein>
    <submittedName>
        <fullName evidence="5">Bacterial regulatory helix-turn-helix s, AraC family protein</fullName>
    </submittedName>
</protein>
<feature type="domain" description="HTH araC/xylS-type" evidence="4">
    <location>
        <begin position="1"/>
        <end position="68"/>
    </location>
</feature>
<keyword evidence="2" id="KW-0238">DNA-binding</keyword>
<proteinExistence type="predicted"/>
<dbReference type="InterPro" id="IPR009057">
    <property type="entry name" value="Homeodomain-like_sf"/>
</dbReference>
<dbReference type="SUPFAM" id="SSF46689">
    <property type="entry name" value="Homeodomain-like"/>
    <property type="match status" value="1"/>
</dbReference>